<name>Q1MNQ7_LAWIP</name>
<reference evidence="2 3" key="1">
    <citation type="submission" date="2005-11" db="EMBL/GenBank/DDBJ databases">
        <title>The complete genome sequence of Lawsonia intracellularis: the causative agent of proliferative enteropathy.</title>
        <authorList>
            <person name="Kaur K."/>
            <person name="Zhang Q."/>
            <person name="Beckler D."/>
            <person name="Munir S."/>
            <person name="Li L."/>
            <person name="Kinsley K."/>
            <person name="Herron L."/>
            <person name="Peterson A."/>
            <person name="May B."/>
            <person name="Singh S."/>
            <person name="Gebhart C."/>
            <person name="Kapur V."/>
        </authorList>
    </citation>
    <scope>NUCLEOTIDE SEQUENCE [LARGE SCALE GENOMIC DNA]</scope>
    <source>
        <strain evidence="2 3">PHE/MN1-00</strain>
        <plasmid evidence="3">pLaw3</plasmid>
    </source>
</reference>
<evidence type="ECO:0000313" key="3">
    <source>
        <dbReference type="Proteomes" id="UP000002430"/>
    </source>
</evidence>
<keyword evidence="3" id="KW-1185">Reference proteome</keyword>
<dbReference type="EMBL" id="AM180255">
    <property type="protein sequence ID" value="CAJ54026.1"/>
    <property type="molecule type" value="Genomic_DNA"/>
</dbReference>
<dbReference type="InterPro" id="IPR009826">
    <property type="entry name" value="DNA_circ_N"/>
</dbReference>
<protein>
    <recommendedName>
        <fullName evidence="1">DNA circulation N-terminal domain-containing protein</fullName>
    </recommendedName>
</protein>
<dbReference type="AlphaFoldDB" id="Q1MNQ7"/>
<sequence length="421" mass="46409">MGWNTDLLDAQFRGIPFYVQSITDKGSKSLVVHEYPYRSGGAVEDMGSSARTIPIRAIFWGENYLSNLQKLIEALEQPGPGELIHPVFGSVTVVIKTWQIDHTAQHPDYAEVVFEAIVSALDTNFFTHTTQRTQAEQSSLTAKNAATVLLEHSSQHVTRHIQTNFTSPRVQSQTMQLLMDILDFYDPSGDVPRSTTIFVLHPEAYLAELLAVQKAILEHIPVSSVMKGFPYWSDCFPKITPSCGMKTFEYNEKYPTGVGNCSVQWTSNGSPGVHPQVPSLAIPPNSTIEKYVVQDEIASGCDVSMSSQHIIAIGIILHVILSQTALAILTASQLFLDECTTPTLTPLQLDTIVGNIRARIQDCLVAVRKNVPTQDVHGFSEPLRTAAEAIQSLGTIALNIRPPLITYTVQHEESLHLFIST</sequence>
<dbReference type="Pfam" id="PF07157">
    <property type="entry name" value="DNA_circ_N"/>
    <property type="match status" value="1"/>
</dbReference>
<dbReference type="Proteomes" id="UP000002430">
    <property type="component" value="Plasmid 3"/>
</dbReference>
<geneLocation type="plasmid" evidence="3">
    <name>pLaw3</name>
</geneLocation>
<evidence type="ECO:0000259" key="1">
    <source>
        <dbReference type="Pfam" id="PF07157"/>
    </source>
</evidence>
<accession>Q1MNQ7</accession>
<organism evidence="2 3">
    <name type="scientific">Lawsonia intracellularis (strain PHE/MN1-00)</name>
    <dbReference type="NCBI Taxonomy" id="363253"/>
    <lineage>
        <taxon>Bacteria</taxon>
        <taxon>Pseudomonadati</taxon>
        <taxon>Thermodesulfobacteriota</taxon>
        <taxon>Desulfovibrionia</taxon>
        <taxon>Desulfovibrionales</taxon>
        <taxon>Desulfovibrionaceae</taxon>
        <taxon>Lawsonia</taxon>
    </lineage>
</organism>
<evidence type="ECO:0000313" key="2">
    <source>
        <dbReference type="EMBL" id="CAJ54026.1"/>
    </source>
</evidence>
<gene>
    <name evidence="2" type="ordered locus">LIC074</name>
</gene>
<dbReference type="KEGG" id="lip:LIC074"/>
<proteinExistence type="predicted"/>
<feature type="domain" description="DNA circulation N-terminal" evidence="1">
    <location>
        <begin position="7"/>
        <end position="93"/>
    </location>
</feature>
<dbReference type="HOGENOM" id="CLU_050830_0_0_7"/>
<dbReference type="OrthoDB" id="378644at2"/>
<keyword evidence="2" id="KW-0614">Plasmid</keyword>
<dbReference type="RefSeq" id="WP_011527393.1">
    <property type="nucleotide sequence ID" value="NC_008014.1"/>
</dbReference>